<dbReference type="InterPro" id="IPR036871">
    <property type="entry name" value="PX_dom_sf"/>
</dbReference>
<dbReference type="SUPFAM" id="SSF64268">
    <property type="entry name" value="PX domain"/>
    <property type="match status" value="1"/>
</dbReference>
<dbReference type="GO" id="GO:0035091">
    <property type="term" value="F:phosphatidylinositol binding"/>
    <property type="evidence" value="ECO:0007669"/>
    <property type="project" value="InterPro"/>
</dbReference>
<feature type="region of interest" description="Disordered" evidence="11">
    <location>
        <begin position="1"/>
        <end position="104"/>
    </location>
</feature>
<dbReference type="PANTHER" id="PTHR10555">
    <property type="entry name" value="SORTING NEXIN"/>
    <property type="match status" value="1"/>
</dbReference>
<dbReference type="SUPFAM" id="SSF103657">
    <property type="entry name" value="BAR/IMD domain-like"/>
    <property type="match status" value="1"/>
</dbReference>
<dbReference type="GO" id="GO:0042147">
    <property type="term" value="P:retrograde transport, endosome to Golgi"/>
    <property type="evidence" value="ECO:0007669"/>
    <property type="project" value="TreeGrafter"/>
</dbReference>
<dbReference type="InterPro" id="IPR001683">
    <property type="entry name" value="PX_dom"/>
</dbReference>
<keyword evidence="10" id="KW-0472">Membrane</keyword>
<dbReference type="Proteomes" id="UP000654370">
    <property type="component" value="Unassembled WGS sequence"/>
</dbReference>
<dbReference type="EMBL" id="JAEPQZ010000007">
    <property type="protein sequence ID" value="KAG2178790.1"/>
    <property type="molecule type" value="Genomic_DNA"/>
</dbReference>
<dbReference type="Pfam" id="PF09325">
    <property type="entry name" value="Vps5"/>
    <property type="match status" value="1"/>
</dbReference>
<feature type="domain" description="PX" evidence="12">
    <location>
        <begin position="105"/>
        <end position="222"/>
    </location>
</feature>
<dbReference type="GO" id="GO:0030904">
    <property type="term" value="C:retromer complex"/>
    <property type="evidence" value="ECO:0007669"/>
    <property type="project" value="UniProtKB-ARBA"/>
</dbReference>
<evidence type="ECO:0000256" key="11">
    <source>
        <dbReference type="SAM" id="MobiDB-lite"/>
    </source>
</evidence>
<reference evidence="13" key="1">
    <citation type="submission" date="2020-12" db="EMBL/GenBank/DDBJ databases">
        <title>Metabolic potential, ecology and presence of endohyphal bacteria is reflected in genomic diversity of Mucoromycotina.</title>
        <authorList>
            <person name="Muszewska A."/>
            <person name="Okrasinska A."/>
            <person name="Steczkiewicz K."/>
            <person name="Drgas O."/>
            <person name="Orlowska M."/>
            <person name="Perlinska-Lenart U."/>
            <person name="Aleksandrzak-Piekarczyk T."/>
            <person name="Szatraj K."/>
            <person name="Zielenkiewicz U."/>
            <person name="Pilsyk S."/>
            <person name="Malc E."/>
            <person name="Mieczkowski P."/>
            <person name="Kruszewska J.S."/>
            <person name="Biernat P."/>
            <person name="Pawlowska J."/>
        </authorList>
    </citation>
    <scope>NUCLEOTIDE SEQUENCE</scope>
    <source>
        <strain evidence="13">WA0000067209</strain>
    </source>
</reference>
<dbReference type="SMART" id="SM00312">
    <property type="entry name" value="PX"/>
    <property type="match status" value="1"/>
</dbReference>
<dbReference type="GO" id="GO:0005768">
    <property type="term" value="C:endosome"/>
    <property type="evidence" value="ECO:0007669"/>
    <property type="project" value="TreeGrafter"/>
</dbReference>
<dbReference type="GO" id="GO:0005829">
    <property type="term" value="C:cytosol"/>
    <property type="evidence" value="ECO:0007669"/>
    <property type="project" value="GOC"/>
</dbReference>
<keyword evidence="5" id="KW-0813">Transport</keyword>
<gene>
    <name evidence="13" type="ORF">INT43_001636</name>
</gene>
<evidence type="ECO:0000256" key="8">
    <source>
        <dbReference type="ARBA" id="ARBA00022927"/>
    </source>
</evidence>
<evidence type="ECO:0000256" key="6">
    <source>
        <dbReference type="ARBA" id="ARBA00022490"/>
    </source>
</evidence>
<keyword evidence="9" id="KW-0333">Golgi apparatus</keyword>
<dbReference type="PROSITE" id="PS50195">
    <property type="entry name" value="PX"/>
    <property type="match status" value="1"/>
</dbReference>
<dbReference type="AlphaFoldDB" id="A0A8H7UDC0"/>
<proteinExistence type="inferred from homology"/>
<evidence type="ECO:0000313" key="13">
    <source>
        <dbReference type="EMBL" id="KAG2178790.1"/>
    </source>
</evidence>
<keyword evidence="14" id="KW-1185">Reference proteome</keyword>
<dbReference type="GO" id="GO:0005794">
    <property type="term" value="C:Golgi apparatus"/>
    <property type="evidence" value="ECO:0007669"/>
    <property type="project" value="UniProtKB-SubCell"/>
</dbReference>
<dbReference type="CDD" id="cd06859">
    <property type="entry name" value="PX_SNX1_2_like"/>
    <property type="match status" value="1"/>
</dbReference>
<keyword evidence="8" id="KW-0653">Protein transport</keyword>
<dbReference type="FunFam" id="1.20.1270.60:FF:000022">
    <property type="entry name" value="Sorting nexin 3 protein"/>
    <property type="match status" value="1"/>
</dbReference>
<keyword evidence="6" id="KW-0963">Cytoplasm</keyword>
<evidence type="ECO:0000259" key="12">
    <source>
        <dbReference type="PROSITE" id="PS50195"/>
    </source>
</evidence>
<dbReference type="Gene3D" id="3.30.1520.10">
    <property type="entry name" value="Phox-like domain"/>
    <property type="match status" value="1"/>
</dbReference>
<evidence type="ECO:0000256" key="5">
    <source>
        <dbReference type="ARBA" id="ARBA00022448"/>
    </source>
</evidence>
<dbReference type="InterPro" id="IPR027267">
    <property type="entry name" value="AH/BAR_dom_sf"/>
</dbReference>
<comment type="caution">
    <text evidence="13">The sequence shown here is derived from an EMBL/GenBank/DDBJ whole genome shotgun (WGS) entry which is preliminary data.</text>
</comment>
<dbReference type="Gene3D" id="1.20.1270.60">
    <property type="entry name" value="Arfaptin homology (AH) domain/BAR domain"/>
    <property type="match status" value="1"/>
</dbReference>
<evidence type="ECO:0000256" key="4">
    <source>
        <dbReference type="ARBA" id="ARBA00010883"/>
    </source>
</evidence>
<name>A0A8H7UDC0_MORIS</name>
<keyword evidence="7" id="KW-0597">Phosphoprotein</keyword>
<dbReference type="PANTHER" id="PTHR10555:SF170">
    <property type="entry name" value="FI18122P1"/>
    <property type="match status" value="1"/>
</dbReference>
<evidence type="ECO:0000256" key="7">
    <source>
        <dbReference type="ARBA" id="ARBA00022553"/>
    </source>
</evidence>
<evidence type="ECO:0000256" key="9">
    <source>
        <dbReference type="ARBA" id="ARBA00023034"/>
    </source>
</evidence>
<dbReference type="OrthoDB" id="271164at2759"/>
<comment type="similarity">
    <text evidence="4">Belongs to the sorting nexin family.</text>
</comment>
<organism evidence="13 14">
    <name type="scientific">Mortierella isabellina</name>
    <name type="common">Filamentous fungus</name>
    <name type="synonym">Umbelopsis isabellina</name>
    <dbReference type="NCBI Taxonomy" id="91625"/>
    <lineage>
        <taxon>Eukaryota</taxon>
        <taxon>Fungi</taxon>
        <taxon>Fungi incertae sedis</taxon>
        <taxon>Mucoromycota</taxon>
        <taxon>Mucoromycotina</taxon>
        <taxon>Umbelopsidomycetes</taxon>
        <taxon>Umbelopsidales</taxon>
        <taxon>Umbelopsidaceae</taxon>
        <taxon>Umbelopsis</taxon>
    </lineage>
</organism>
<protein>
    <recommendedName>
        <fullName evidence="12">PX domain-containing protein</fullName>
    </recommendedName>
</protein>
<evidence type="ECO:0000256" key="1">
    <source>
        <dbReference type="ARBA" id="ARBA00004287"/>
    </source>
</evidence>
<evidence type="ECO:0000256" key="2">
    <source>
        <dbReference type="ARBA" id="ARBA00004496"/>
    </source>
</evidence>
<dbReference type="FunFam" id="3.30.1520.10:FF:000013">
    <property type="entry name" value="Putative Sorting nexin 3"/>
    <property type="match status" value="1"/>
</dbReference>
<dbReference type="GO" id="GO:0015031">
    <property type="term" value="P:protein transport"/>
    <property type="evidence" value="ECO:0007669"/>
    <property type="project" value="UniProtKB-KW"/>
</dbReference>
<feature type="compositionally biased region" description="Polar residues" evidence="11">
    <location>
        <begin position="28"/>
        <end position="61"/>
    </location>
</feature>
<comment type="subcellular location">
    <subcellularLocation>
        <location evidence="2">Cytoplasm</location>
    </subcellularLocation>
    <subcellularLocation>
        <location evidence="3">Golgi apparatus</location>
    </subcellularLocation>
    <subcellularLocation>
        <location evidence="1">Membrane</location>
        <topology evidence="1">Peripheral membrane protein</topology>
        <orientation evidence="1">Cytoplasmic side</orientation>
    </subcellularLocation>
</comment>
<sequence length="486" mass="55078">MTDYNDILSSSTTGFPDSLEDNPFADATSHNTNVAQSMVEQTNTPTTEDNGQMSKSLNNLSLDEAAASPSSGKSTPYEQPKDETEPEQSYDIEHTDSVPESGSRPLFEVSVEEPQKVGDAINAHTVYKVRTKTNSSAFRSNEMVVSRRYRDFLWLYNQLTTGNPGVIVPPVPEKHALGRFQDEFVESRRIALERCLRKIVAHPMLYGDPDLKVFLESESFNIEKNQKRAEPEAPKVGFMRSFGETLSNAATSPFSKFVEVDEWFDIRRNQLDILDGQLKSLLKSVESVVKQRKDLGAASFDYGDSMIALASAELDKPLSVHLTVLGELQQKMKDLHEKQAQNDVLTLEHTIDEYIRLIGSIKVAFSSRAKTYQVYQNASSDLAKRKAAYEKLKIQPKPRQDKLTQSEQEIAEGEQKVESSRKEFENISKLIKSELDRFDKEKVEDFKVGVENFLESIIENQKQIIALWESYFENTAESEQQEQEMV</sequence>
<dbReference type="GO" id="GO:0045053">
    <property type="term" value="P:protein retention in Golgi apparatus"/>
    <property type="evidence" value="ECO:0007669"/>
    <property type="project" value="TreeGrafter"/>
</dbReference>
<accession>A0A8H7UDC0</accession>
<dbReference type="InterPro" id="IPR015404">
    <property type="entry name" value="Vps5_C"/>
</dbReference>
<evidence type="ECO:0000313" key="14">
    <source>
        <dbReference type="Proteomes" id="UP000654370"/>
    </source>
</evidence>
<evidence type="ECO:0000256" key="10">
    <source>
        <dbReference type="ARBA" id="ARBA00023136"/>
    </source>
</evidence>
<evidence type="ECO:0000256" key="3">
    <source>
        <dbReference type="ARBA" id="ARBA00004555"/>
    </source>
</evidence>
<dbReference type="Pfam" id="PF00787">
    <property type="entry name" value="PX"/>
    <property type="match status" value="1"/>
</dbReference>
<feature type="region of interest" description="Disordered" evidence="11">
    <location>
        <begin position="396"/>
        <end position="417"/>
    </location>
</feature>
<feature type="compositionally biased region" description="Polar residues" evidence="11">
    <location>
        <begin position="68"/>
        <end position="77"/>
    </location>
</feature>